<name>A0A494ZUG0_9BACI</name>
<gene>
    <name evidence="1" type="ORF">D8M06_17185</name>
</gene>
<organism evidence="1 2">
    <name type="scientific">Oceanobacillus halophilus</name>
    <dbReference type="NCBI Taxonomy" id="930130"/>
    <lineage>
        <taxon>Bacteria</taxon>
        <taxon>Bacillati</taxon>
        <taxon>Bacillota</taxon>
        <taxon>Bacilli</taxon>
        <taxon>Bacillales</taxon>
        <taxon>Bacillaceae</taxon>
        <taxon>Oceanobacillus</taxon>
    </lineage>
</organism>
<dbReference type="RefSeq" id="WP_121205819.1">
    <property type="nucleotide sequence ID" value="NZ_RBZP01000022.1"/>
</dbReference>
<dbReference type="OrthoDB" id="2112405at2"/>
<dbReference type="Proteomes" id="UP000269301">
    <property type="component" value="Unassembled WGS sequence"/>
</dbReference>
<proteinExistence type="predicted"/>
<reference evidence="1 2" key="1">
    <citation type="journal article" date="2016" name="Int. J. Syst. Evol. Microbiol.">
        <title>Oceanobacillus halophilus sp. nov., a novel moderately halophilic bacterium from a hypersaline lake.</title>
        <authorList>
            <person name="Amoozegar M.A."/>
            <person name="Bagheri M."/>
            <person name="Makhdoumi A."/>
            <person name="Nikou M.M."/>
            <person name="Fazeli S.A.S."/>
            <person name="Schumann P."/>
            <person name="Sproer C."/>
            <person name="Sanchez-Porro C."/>
            <person name="Ventosa A."/>
        </authorList>
    </citation>
    <scope>NUCLEOTIDE SEQUENCE [LARGE SCALE GENOMIC DNA]</scope>
    <source>
        <strain evidence="1 2">DSM 23996</strain>
    </source>
</reference>
<comment type="caution">
    <text evidence="1">The sequence shown here is derived from an EMBL/GenBank/DDBJ whole genome shotgun (WGS) entry which is preliminary data.</text>
</comment>
<dbReference type="EMBL" id="RBZP01000022">
    <property type="protein sequence ID" value="RKQ29665.1"/>
    <property type="molecule type" value="Genomic_DNA"/>
</dbReference>
<accession>A0A494ZUG0</accession>
<dbReference type="AlphaFoldDB" id="A0A494ZUG0"/>
<sequence>MNKLLLQSINQQKRLYIIYLSNTNQITKRMIRVIRINEDRVLAYCYFKQKFRIFKLENILAVEPVREHFGA</sequence>
<dbReference type="PROSITE" id="PS52050">
    <property type="entry name" value="WYL"/>
    <property type="match status" value="1"/>
</dbReference>
<protein>
    <recommendedName>
        <fullName evidence="3">WYL domain-containing protein</fullName>
    </recommendedName>
</protein>
<keyword evidence="2" id="KW-1185">Reference proteome</keyword>
<evidence type="ECO:0008006" key="3">
    <source>
        <dbReference type="Google" id="ProtNLM"/>
    </source>
</evidence>
<evidence type="ECO:0000313" key="1">
    <source>
        <dbReference type="EMBL" id="RKQ29665.1"/>
    </source>
</evidence>
<evidence type="ECO:0000313" key="2">
    <source>
        <dbReference type="Proteomes" id="UP000269301"/>
    </source>
</evidence>